<name>A0A1M5LW31_9FIRM</name>
<reference evidence="7" key="1">
    <citation type="submission" date="2016-11" db="EMBL/GenBank/DDBJ databases">
        <authorList>
            <person name="Varghese N."/>
            <person name="Submissions S."/>
        </authorList>
    </citation>
    <scope>NUCLEOTIDE SEQUENCE [LARGE SCALE GENOMIC DNA]</scope>
    <source>
        <strain evidence="7">DSM 11003</strain>
    </source>
</reference>
<proteinExistence type="inferred from homology"/>
<dbReference type="OrthoDB" id="9778383at2"/>
<accession>A0A1M5LW31</accession>
<gene>
    <name evidence="6" type="ORF">SAMN02745221_00765</name>
</gene>
<dbReference type="InterPro" id="IPR000873">
    <property type="entry name" value="AMP-dep_synth/lig_dom"/>
</dbReference>
<keyword evidence="7" id="KW-1185">Reference proteome</keyword>
<dbReference type="GO" id="GO:0005524">
    <property type="term" value="F:ATP binding"/>
    <property type="evidence" value="ECO:0007669"/>
    <property type="project" value="UniProtKB-KW"/>
</dbReference>
<evidence type="ECO:0000256" key="2">
    <source>
        <dbReference type="ARBA" id="ARBA00022598"/>
    </source>
</evidence>
<evidence type="ECO:0000256" key="4">
    <source>
        <dbReference type="ARBA" id="ARBA00022840"/>
    </source>
</evidence>
<dbReference type="PANTHER" id="PTHR43107:SF15">
    <property type="entry name" value="FATTY ACID TRANSPORT PROTEIN 3, ISOFORM A"/>
    <property type="match status" value="1"/>
</dbReference>
<evidence type="ECO:0000313" key="6">
    <source>
        <dbReference type="EMBL" id="SHG69225.1"/>
    </source>
</evidence>
<protein>
    <submittedName>
        <fullName evidence="6">Fatty-acyl-CoA synthase</fullName>
    </submittedName>
</protein>
<dbReference type="Gene3D" id="3.40.50.12780">
    <property type="entry name" value="N-terminal domain of ligase-like"/>
    <property type="match status" value="1"/>
</dbReference>
<sequence>MELKDRQYQEYAGFLRGNVDFTIGKKLEKVAAQKPDYPAFIYQDKQVSYQEFHIRANRFAWFFVSEGIRKGDVVALWLNNSPDYLAMVIGLSRIGAIAALISTELKGEKLAEDINLSEARLLIVEDGFKEKLEEAKDFLRLRYPGKILFYSEVLNLLPEQTENPSCSEVKNFEPFVYLYTAGGVSSRKVVPLNHYRWLLTGETVRIYADLTPEEIGYTCIPFWLNSGFSGAFAAMLASESTLVLAPGFSATAFWDNICKYNTSYFLGTGQMFRYLWAVEPGEAEKKHGVKKVLSNGMPADLFTPFKERFNIPRIVEIYGTTENVGILVNIDEIPGMCGCLYLGGEKQAEVVRYNEETDDFARDEEGRLIRCSAGEAGILLLKVDEYENFEGYINNFEETEYRLLKNIWENGDLYFNTRDLVRLHANDYIEFVKRLDEIYRWRGKTVSAYRVRDVIRKFFGPVDDAYVVGVPVRGYEGRAGLAVVKLLAGEKLNWDKFTEYLKKRLSRAEMPVFIRLTTTGKRLKDNRNRYIEEGFDPSRTKEELFVYDQEKEAYVHLDEQIYQDILCHKFWI</sequence>
<dbReference type="InterPro" id="IPR042099">
    <property type="entry name" value="ANL_N_sf"/>
</dbReference>
<keyword evidence="2" id="KW-0436">Ligase</keyword>
<dbReference type="SUPFAM" id="SSF56801">
    <property type="entry name" value="Acetyl-CoA synthetase-like"/>
    <property type="match status" value="1"/>
</dbReference>
<keyword evidence="3" id="KW-0547">Nucleotide-binding</keyword>
<dbReference type="GO" id="GO:0005886">
    <property type="term" value="C:plasma membrane"/>
    <property type="evidence" value="ECO:0007669"/>
    <property type="project" value="TreeGrafter"/>
</dbReference>
<dbReference type="GO" id="GO:0005324">
    <property type="term" value="F:long-chain fatty acid transmembrane transporter activity"/>
    <property type="evidence" value="ECO:0007669"/>
    <property type="project" value="TreeGrafter"/>
</dbReference>
<feature type="domain" description="AMP-dependent synthetase/ligase" evidence="5">
    <location>
        <begin position="27"/>
        <end position="341"/>
    </location>
</feature>
<dbReference type="PANTHER" id="PTHR43107">
    <property type="entry name" value="LONG-CHAIN FATTY ACID TRANSPORT PROTEIN"/>
    <property type="match status" value="1"/>
</dbReference>
<keyword evidence="4" id="KW-0067">ATP-binding</keyword>
<organism evidence="6 7">
    <name type="scientific">Thermosyntropha lipolytica DSM 11003</name>
    <dbReference type="NCBI Taxonomy" id="1123382"/>
    <lineage>
        <taxon>Bacteria</taxon>
        <taxon>Bacillati</taxon>
        <taxon>Bacillota</taxon>
        <taxon>Clostridia</taxon>
        <taxon>Eubacteriales</taxon>
        <taxon>Syntrophomonadaceae</taxon>
        <taxon>Thermosyntropha</taxon>
    </lineage>
</organism>
<dbReference type="Proteomes" id="UP000242329">
    <property type="component" value="Unassembled WGS sequence"/>
</dbReference>
<dbReference type="STRING" id="1123382.SAMN02745221_00765"/>
<evidence type="ECO:0000256" key="1">
    <source>
        <dbReference type="ARBA" id="ARBA00006432"/>
    </source>
</evidence>
<dbReference type="RefSeq" id="WP_073090310.1">
    <property type="nucleotide sequence ID" value="NZ_FQWY01000009.1"/>
</dbReference>
<evidence type="ECO:0000313" key="7">
    <source>
        <dbReference type="Proteomes" id="UP000242329"/>
    </source>
</evidence>
<evidence type="ECO:0000259" key="5">
    <source>
        <dbReference type="Pfam" id="PF00501"/>
    </source>
</evidence>
<comment type="similarity">
    <text evidence="1">Belongs to the ATP-dependent AMP-binding enzyme family.</text>
</comment>
<dbReference type="AlphaFoldDB" id="A0A1M5LW31"/>
<evidence type="ECO:0000256" key="3">
    <source>
        <dbReference type="ARBA" id="ARBA00022741"/>
    </source>
</evidence>
<dbReference type="GO" id="GO:0044539">
    <property type="term" value="P:long-chain fatty acid import into cell"/>
    <property type="evidence" value="ECO:0007669"/>
    <property type="project" value="TreeGrafter"/>
</dbReference>
<dbReference type="Pfam" id="PF00501">
    <property type="entry name" value="AMP-binding"/>
    <property type="match status" value="1"/>
</dbReference>
<dbReference type="GO" id="GO:0004467">
    <property type="term" value="F:long-chain fatty acid-CoA ligase activity"/>
    <property type="evidence" value="ECO:0007669"/>
    <property type="project" value="TreeGrafter"/>
</dbReference>
<dbReference type="EMBL" id="FQWY01000009">
    <property type="protein sequence ID" value="SHG69225.1"/>
    <property type="molecule type" value="Genomic_DNA"/>
</dbReference>